<protein>
    <submittedName>
        <fullName evidence="1">Putative glutamine amidotransferase</fullName>
    </submittedName>
</protein>
<dbReference type="AlphaFoldDB" id="A0A1M4WKU3"/>
<dbReference type="Pfam" id="PF07722">
    <property type="entry name" value="Peptidase_C26"/>
    <property type="match status" value="1"/>
</dbReference>
<accession>A0A1M4WKU3</accession>
<name>A0A1M4WKU3_9ACTN</name>
<dbReference type="GO" id="GO:0016740">
    <property type="term" value="F:transferase activity"/>
    <property type="evidence" value="ECO:0007669"/>
    <property type="project" value="UniProtKB-KW"/>
</dbReference>
<dbReference type="EMBL" id="FQUL01000026">
    <property type="protein sequence ID" value="SHE81673.1"/>
    <property type="molecule type" value="Genomic_DNA"/>
</dbReference>
<gene>
    <name evidence="1" type="ORF">SAMN02745225_01702</name>
</gene>
<keyword evidence="1" id="KW-0808">Transferase</keyword>
<keyword evidence="1" id="KW-0315">Glutamine amidotransferase</keyword>
<dbReference type="GO" id="GO:0006598">
    <property type="term" value="P:polyamine catabolic process"/>
    <property type="evidence" value="ECO:0007669"/>
    <property type="project" value="TreeGrafter"/>
</dbReference>
<evidence type="ECO:0000313" key="1">
    <source>
        <dbReference type="EMBL" id="SHE81673.1"/>
    </source>
</evidence>
<sequence>MKSGWDLHKTAVVFGTMSTDRYGVHRGYIESLGAVGAVAIPVSSLTVVGLEAGGVPDSVRDYAMAVASSCDSLLLTGGGDVDPLRYGQERSEKTAGVEPHRDDLEISLLRAFMAANKKILAVCRGVQILNVALGGTLIQDLVGGGYRDHMVTEKEYSFAHPVHFEQGTKISRLSHGITEVNSLHHQAIDVLSSALKVSAYSDDGVVEAVETDNVIGLQWHPERMIEADRNELTYFEWLIDKD</sequence>
<dbReference type="PANTHER" id="PTHR43235:SF1">
    <property type="entry name" value="GLUTAMINE AMIDOTRANSFERASE PB2B2.05-RELATED"/>
    <property type="match status" value="1"/>
</dbReference>
<dbReference type="GO" id="GO:0005829">
    <property type="term" value="C:cytosol"/>
    <property type="evidence" value="ECO:0007669"/>
    <property type="project" value="TreeGrafter"/>
</dbReference>
<dbReference type="PANTHER" id="PTHR43235">
    <property type="entry name" value="GLUTAMINE AMIDOTRANSFERASE PB2B2.05-RELATED"/>
    <property type="match status" value="1"/>
</dbReference>
<dbReference type="Gene3D" id="3.40.50.880">
    <property type="match status" value="1"/>
</dbReference>
<dbReference type="PROSITE" id="PS51273">
    <property type="entry name" value="GATASE_TYPE_1"/>
    <property type="match status" value="1"/>
</dbReference>
<dbReference type="GO" id="GO:0033969">
    <property type="term" value="F:gamma-glutamyl-gamma-aminobutyrate hydrolase activity"/>
    <property type="evidence" value="ECO:0007669"/>
    <property type="project" value="TreeGrafter"/>
</dbReference>
<evidence type="ECO:0000313" key="2">
    <source>
        <dbReference type="Proteomes" id="UP000184295"/>
    </source>
</evidence>
<dbReference type="InterPro" id="IPR029062">
    <property type="entry name" value="Class_I_gatase-like"/>
</dbReference>
<proteinExistence type="predicted"/>
<keyword evidence="2" id="KW-1185">Reference proteome</keyword>
<organism evidence="1 2">
    <name type="scientific">Ferrithrix thermotolerans DSM 19514</name>
    <dbReference type="NCBI Taxonomy" id="1121881"/>
    <lineage>
        <taxon>Bacteria</taxon>
        <taxon>Bacillati</taxon>
        <taxon>Actinomycetota</taxon>
        <taxon>Acidimicrobiia</taxon>
        <taxon>Acidimicrobiales</taxon>
        <taxon>Acidimicrobiaceae</taxon>
        <taxon>Ferrithrix</taxon>
    </lineage>
</organism>
<dbReference type="InterPro" id="IPR044668">
    <property type="entry name" value="PuuD-like"/>
</dbReference>
<dbReference type="OrthoDB" id="9813383at2"/>
<reference evidence="2" key="1">
    <citation type="submission" date="2016-11" db="EMBL/GenBank/DDBJ databases">
        <authorList>
            <person name="Varghese N."/>
            <person name="Submissions S."/>
        </authorList>
    </citation>
    <scope>NUCLEOTIDE SEQUENCE [LARGE SCALE GENOMIC DNA]</scope>
    <source>
        <strain evidence="2">DSM 19514</strain>
    </source>
</reference>
<dbReference type="CDD" id="cd01745">
    <property type="entry name" value="GATase1_2"/>
    <property type="match status" value="1"/>
</dbReference>
<dbReference type="Proteomes" id="UP000184295">
    <property type="component" value="Unassembled WGS sequence"/>
</dbReference>
<dbReference type="STRING" id="1121881.SAMN02745225_01702"/>
<dbReference type="InterPro" id="IPR011697">
    <property type="entry name" value="Peptidase_C26"/>
</dbReference>
<dbReference type="SUPFAM" id="SSF52317">
    <property type="entry name" value="Class I glutamine amidotransferase-like"/>
    <property type="match status" value="1"/>
</dbReference>